<feature type="coiled-coil region" evidence="4">
    <location>
        <begin position="538"/>
        <end position="572"/>
    </location>
</feature>
<gene>
    <name evidence="6" type="ORF">M9Y10_033946</name>
</gene>
<dbReference type="EMBL" id="JAPFFF010000005">
    <property type="protein sequence ID" value="KAK8889201.1"/>
    <property type="molecule type" value="Genomic_DNA"/>
</dbReference>
<dbReference type="PANTHER" id="PTHR24113:SF12">
    <property type="entry name" value="RAN GTPASE-ACTIVATING PROTEIN 1"/>
    <property type="match status" value="1"/>
</dbReference>
<evidence type="ECO:0000256" key="4">
    <source>
        <dbReference type="SAM" id="Coils"/>
    </source>
</evidence>
<sequence>MNRLLSDSYRRSIDTRISRIIISHKASRPGKVTTVLSRTNPSFHFQGLTEKDAHLIYKEKCNDLDIATNPLAKQRFIEQFMNSLLIKTLKFGGLGLGPEATKILLQVIWEQKKYFYLDLSLNRISDSGAAFLAEYIRSRPPIIHLDLRSNCILVKGATSIFNALEENDTVVSLDFSAIDGIDRNKIGTQGCRSLSNLLQKNEIISHLNLSMSGISAEGCLFLSTALSLNKSLINLDLSTNRFGTQGAINLFIEDYSLATLEYLNLSRNDIGDGISQSIGRQIELSKSIKVLDFTDNHLTKIFLRKIYRPMQQSSITTLMLSHNNLGVDSGEVLHNIIRDVPTLEVLDLSSNPLKDSGVIDIVSSLVYNSSIKSIDFTETSMSDESAVRFAEVIETNTCLQRLNLSNNQITDVSSVFIAQSISKNKTLLHLSLKSNEIGDLTAPFLIDSMQQNNTIIDIDIDYNDFTYRTHVQLSDAISAHKKLITSNITNIAIKKIELLKKDEKRLFEVRDEVKRQTEAVSVSIAEKGRKEEMLREMVVQREADIVKYDKRLEEVKKEYEAISEERRIQLAEFNKVKAKTEAEQAGALSKFQSIAAKRQHASARLKRVQEKKIESEVATNRVLDDLKMHLLDLKDQLRQAIDDAHVQQKLLFQKEEEEKKAKQAAKLASEPIAKKKGNGTMKRKTSIGERKKSLTKSIKAISKIDSQIVTPTLNLTSIPNGNIGDSLG</sequence>
<dbReference type="PANTHER" id="PTHR24113">
    <property type="entry name" value="RAN GTPASE-ACTIVATING PROTEIN 1"/>
    <property type="match status" value="1"/>
</dbReference>
<organism evidence="6 7">
    <name type="scientific">Tritrichomonas musculus</name>
    <dbReference type="NCBI Taxonomy" id="1915356"/>
    <lineage>
        <taxon>Eukaryota</taxon>
        <taxon>Metamonada</taxon>
        <taxon>Parabasalia</taxon>
        <taxon>Tritrichomonadida</taxon>
        <taxon>Tritrichomonadidae</taxon>
        <taxon>Tritrichomonas</taxon>
    </lineage>
</organism>
<dbReference type="InterPro" id="IPR032675">
    <property type="entry name" value="LRR_dom_sf"/>
</dbReference>
<accession>A0ABR2KEA5</accession>
<keyword evidence="2" id="KW-0433">Leucine-rich repeat</keyword>
<feature type="region of interest" description="Disordered" evidence="5">
    <location>
        <begin position="664"/>
        <end position="692"/>
    </location>
</feature>
<dbReference type="Proteomes" id="UP001470230">
    <property type="component" value="Unassembled WGS sequence"/>
</dbReference>
<protein>
    <recommendedName>
        <fullName evidence="8">Leucine Rich Repeat family protein</fullName>
    </recommendedName>
</protein>
<keyword evidence="4" id="KW-0175">Coiled coil</keyword>
<keyword evidence="3" id="KW-0677">Repeat</keyword>
<evidence type="ECO:0000313" key="6">
    <source>
        <dbReference type="EMBL" id="KAK8889201.1"/>
    </source>
</evidence>
<evidence type="ECO:0000256" key="3">
    <source>
        <dbReference type="ARBA" id="ARBA00022737"/>
    </source>
</evidence>
<evidence type="ECO:0000313" key="7">
    <source>
        <dbReference type="Proteomes" id="UP001470230"/>
    </source>
</evidence>
<dbReference type="SUPFAM" id="SSF52047">
    <property type="entry name" value="RNI-like"/>
    <property type="match status" value="1"/>
</dbReference>
<feature type="compositionally biased region" description="Basic residues" evidence="5">
    <location>
        <begin position="674"/>
        <end position="685"/>
    </location>
</feature>
<dbReference type="Gene3D" id="3.80.10.10">
    <property type="entry name" value="Ribonuclease Inhibitor"/>
    <property type="match status" value="4"/>
</dbReference>
<keyword evidence="1" id="KW-0343">GTPase activation</keyword>
<dbReference type="InterPro" id="IPR027038">
    <property type="entry name" value="RanGap"/>
</dbReference>
<evidence type="ECO:0008006" key="8">
    <source>
        <dbReference type="Google" id="ProtNLM"/>
    </source>
</evidence>
<keyword evidence="7" id="KW-1185">Reference proteome</keyword>
<dbReference type="SMART" id="SM00368">
    <property type="entry name" value="LRR_RI"/>
    <property type="match status" value="9"/>
</dbReference>
<evidence type="ECO:0000256" key="2">
    <source>
        <dbReference type="ARBA" id="ARBA00022614"/>
    </source>
</evidence>
<evidence type="ECO:0000256" key="5">
    <source>
        <dbReference type="SAM" id="MobiDB-lite"/>
    </source>
</evidence>
<comment type="caution">
    <text evidence="6">The sequence shown here is derived from an EMBL/GenBank/DDBJ whole genome shotgun (WGS) entry which is preliminary data.</text>
</comment>
<dbReference type="PROSITE" id="PS51450">
    <property type="entry name" value="LRR"/>
    <property type="match status" value="1"/>
</dbReference>
<dbReference type="InterPro" id="IPR001611">
    <property type="entry name" value="Leu-rich_rpt"/>
</dbReference>
<dbReference type="Pfam" id="PF13516">
    <property type="entry name" value="LRR_6"/>
    <property type="match status" value="5"/>
</dbReference>
<evidence type="ECO:0000256" key="1">
    <source>
        <dbReference type="ARBA" id="ARBA00022468"/>
    </source>
</evidence>
<reference evidence="6 7" key="1">
    <citation type="submission" date="2024-04" db="EMBL/GenBank/DDBJ databases">
        <title>Tritrichomonas musculus Genome.</title>
        <authorList>
            <person name="Alves-Ferreira E."/>
            <person name="Grigg M."/>
            <person name="Lorenzi H."/>
            <person name="Galac M."/>
        </authorList>
    </citation>
    <scope>NUCLEOTIDE SEQUENCE [LARGE SCALE GENOMIC DNA]</scope>
    <source>
        <strain evidence="6 7">EAF2021</strain>
    </source>
</reference>
<proteinExistence type="predicted"/>
<name>A0ABR2KEA5_9EUKA</name>